<dbReference type="SMART" id="SM00368">
    <property type="entry name" value="LRR_RI"/>
    <property type="match status" value="10"/>
</dbReference>
<protein>
    <submittedName>
        <fullName evidence="10">Uncharacterized protein</fullName>
    </submittedName>
</protein>
<keyword evidence="2" id="KW-0963">Cytoplasm</keyword>
<feature type="domain" description="CARD" evidence="8">
    <location>
        <begin position="640"/>
        <end position="730"/>
    </location>
</feature>
<accession>A0AA88MR34</accession>
<evidence type="ECO:0000259" key="9">
    <source>
        <dbReference type="PROSITE" id="PS51830"/>
    </source>
</evidence>
<dbReference type="Pfam" id="PF13516">
    <property type="entry name" value="LRR_6"/>
    <property type="match status" value="5"/>
</dbReference>
<evidence type="ECO:0000256" key="2">
    <source>
        <dbReference type="ARBA" id="ARBA00022490"/>
    </source>
</evidence>
<dbReference type="GO" id="GO:0008233">
    <property type="term" value="F:peptidase activity"/>
    <property type="evidence" value="ECO:0007669"/>
    <property type="project" value="UniProtKB-KW"/>
</dbReference>
<evidence type="ECO:0000313" key="10">
    <source>
        <dbReference type="EMBL" id="KAK2841909.1"/>
    </source>
</evidence>
<organism evidence="10 11">
    <name type="scientific">Channa striata</name>
    <name type="common">Snakehead murrel</name>
    <name type="synonym">Ophicephalus striatus</name>
    <dbReference type="NCBI Taxonomy" id="64152"/>
    <lineage>
        <taxon>Eukaryota</taxon>
        <taxon>Metazoa</taxon>
        <taxon>Chordata</taxon>
        <taxon>Craniata</taxon>
        <taxon>Vertebrata</taxon>
        <taxon>Euteleostomi</taxon>
        <taxon>Actinopterygii</taxon>
        <taxon>Neopterygii</taxon>
        <taxon>Teleostei</taxon>
        <taxon>Neoteleostei</taxon>
        <taxon>Acanthomorphata</taxon>
        <taxon>Anabantaria</taxon>
        <taxon>Anabantiformes</taxon>
        <taxon>Channoidei</taxon>
        <taxon>Channidae</taxon>
        <taxon>Channa</taxon>
    </lineage>
</organism>
<evidence type="ECO:0000256" key="5">
    <source>
        <dbReference type="ARBA" id="ARBA00022737"/>
    </source>
</evidence>
<dbReference type="Proteomes" id="UP001187415">
    <property type="component" value="Unassembled WGS sequence"/>
</dbReference>
<dbReference type="Pfam" id="PF00619">
    <property type="entry name" value="CARD"/>
    <property type="match status" value="1"/>
</dbReference>
<feature type="domain" description="FIIND" evidence="9">
    <location>
        <begin position="365"/>
        <end position="640"/>
    </location>
</feature>
<dbReference type="InterPro" id="IPR001315">
    <property type="entry name" value="CARD"/>
</dbReference>
<keyword evidence="5" id="KW-0677">Repeat</keyword>
<evidence type="ECO:0000313" key="11">
    <source>
        <dbReference type="Proteomes" id="UP001187415"/>
    </source>
</evidence>
<dbReference type="GO" id="GO:0006508">
    <property type="term" value="P:proteolysis"/>
    <property type="evidence" value="ECO:0007669"/>
    <property type="project" value="UniProtKB-KW"/>
</dbReference>
<dbReference type="InterPro" id="IPR001611">
    <property type="entry name" value="Leu-rich_rpt"/>
</dbReference>
<sequence>MKLLSAGLESSECKLETLRLSGCSLSEISCDSLVSALKSNPSHLRELDLSGNDLQDSGVKLLCGFLESPNCRLEALRLSYCSLSEISCDSLVSALKSNPSHLRELDLSDNNLQDSGVKLLCGFLESPHCRLEALRLSACSLSEVSCDSLVPALKLNPSHLRELDLGFNKLQNSGVKLLCGFLESPHCRLEILRLSGCSLSEVSCGLSSLVSALKSNPSHLRELVLSWNSLQDSGVKLLCGFLESPLCRLETLSLSWCNLSDISCDSLVSAVKSNPSHLRELDLNGNDLQDSTEKLLSDLIESPHCRLETLSVNSREIKASRDKTCDSDIKLDPNTANTKSDESEDDTKLMKVREKPLCPDNTVRFTPPSSFMPKVQTESGHVTYRFRCPSPGVFHCTMTGLVFVMAQEAELMYRTVQWDESLLQSAGKIPAGPLFNIKCTEDAVCQLHLPHCETKDALLSVVHISDDGMSILEPLEITDTHVVVKVPHLSVFGLVWPLEFLVRMWNNMNPVCSQVLLFLKPPNPITQKQHLNVFLLPRNIPLEEVRAQQQNSEYIQVPSKCKLIKDQSYTVHCSEALKIQPEKEDFDLEFGPNYHPMFEIRLPTNTKEATVTVQDQTNADVWKREVDLTAPGPSNRRRPQSLTPEETLSSVRTQFVNAVSEPVLNQLLDQLLQQGVINREEMETARTKTRGDRARDVIDMVLKKGRQASSSLIDYLYELDPYLSQTLDLR</sequence>
<evidence type="ECO:0000256" key="7">
    <source>
        <dbReference type="SAM" id="MobiDB-lite"/>
    </source>
</evidence>
<dbReference type="AlphaFoldDB" id="A0AA88MR34"/>
<evidence type="ECO:0000259" key="8">
    <source>
        <dbReference type="PROSITE" id="PS50209"/>
    </source>
</evidence>
<dbReference type="PROSITE" id="PS51450">
    <property type="entry name" value="LRR"/>
    <property type="match status" value="1"/>
</dbReference>
<dbReference type="Pfam" id="PF23679">
    <property type="entry name" value="UPA-FIIND"/>
    <property type="match status" value="1"/>
</dbReference>
<keyword evidence="11" id="KW-1185">Reference proteome</keyword>
<dbReference type="InterPro" id="IPR032675">
    <property type="entry name" value="LRR_dom_sf"/>
</dbReference>
<proteinExistence type="predicted"/>
<evidence type="ECO:0000256" key="1">
    <source>
        <dbReference type="ARBA" id="ARBA00004110"/>
    </source>
</evidence>
<dbReference type="Gene3D" id="3.80.10.10">
    <property type="entry name" value="Ribonuclease Inhibitor"/>
    <property type="match status" value="3"/>
</dbReference>
<keyword evidence="4" id="KW-0378">Hydrolase</keyword>
<dbReference type="InterPro" id="IPR025307">
    <property type="entry name" value="FIIND_dom"/>
</dbReference>
<evidence type="ECO:0000256" key="6">
    <source>
        <dbReference type="ARBA" id="ARBA00023233"/>
    </source>
</evidence>
<reference evidence="10" key="1">
    <citation type="submission" date="2023-07" db="EMBL/GenBank/DDBJ databases">
        <title>Chromosome-level Genome Assembly of Striped Snakehead (Channa striata).</title>
        <authorList>
            <person name="Liu H."/>
        </authorList>
    </citation>
    <scope>NUCLEOTIDE SEQUENCE</scope>
    <source>
        <strain evidence="10">Gz</strain>
        <tissue evidence="10">Muscle</tissue>
    </source>
</reference>
<dbReference type="PANTHER" id="PTHR45690:SF19">
    <property type="entry name" value="NACHT, LRR AND PYD DOMAINS-CONTAINING PROTEIN 3"/>
    <property type="match status" value="1"/>
</dbReference>
<keyword evidence="3" id="KW-1210">Necrosis</keyword>
<gene>
    <name evidence="10" type="ORF">Q5P01_012109</name>
</gene>
<dbReference type="Pfam" id="PF00560">
    <property type="entry name" value="LRR_1"/>
    <property type="match status" value="1"/>
</dbReference>
<dbReference type="PANTHER" id="PTHR45690">
    <property type="entry name" value="NACHT, LRR AND PYD DOMAINS-CONTAINING PROTEIN 12"/>
    <property type="match status" value="1"/>
</dbReference>
<name>A0AA88MR34_CHASR</name>
<dbReference type="PROSITE" id="PS51830">
    <property type="entry name" value="FIIND"/>
    <property type="match status" value="1"/>
</dbReference>
<dbReference type="Gene3D" id="1.10.533.10">
    <property type="entry name" value="Death Domain, Fas"/>
    <property type="match status" value="1"/>
</dbReference>
<dbReference type="EMBL" id="JAUPFM010000009">
    <property type="protein sequence ID" value="KAK2841909.1"/>
    <property type="molecule type" value="Genomic_DNA"/>
</dbReference>
<dbReference type="SMART" id="SM00114">
    <property type="entry name" value="CARD"/>
    <property type="match status" value="1"/>
</dbReference>
<feature type="region of interest" description="Disordered" evidence="7">
    <location>
        <begin position="627"/>
        <end position="646"/>
    </location>
</feature>
<dbReference type="FunFam" id="3.80.10.10:FF:000947">
    <property type="entry name" value="Si:dkey-286j17.4"/>
    <property type="match status" value="1"/>
</dbReference>
<evidence type="ECO:0000256" key="3">
    <source>
        <dbReference type="ARBA" id="ARBA00022590"/>
    </source>
</evidence>
<dbReference type="CDD" id="cd00116">
    <property type="entry name" value="LRR_RI"/>
    <property type="match status" value="1"/>
</dbReference>
<keyword evidence="4" id="KW-0645">Protease</keyword>
<dbReference type="GO" id="GO:0012501">
    <property type="term" value="P:programmed cell death"/>
    <property type="evidence" value="ECO:0007669"/>
    <property type="project" value="UniProtKB-KW"/>
</dbReference>
<dbReference type="InterPro" id="IPR050637">
    <property type="entry name" value="NLRP_innate_immun_reg"/>
</dbReference>
<keyword evidence="6" id="KW-1271">Inflammasome</keyword>
<dbReference type="PROSITE" id="PS50209">
    <property type="entry name" value="CARD"/>
    <property type="match status" value="1"/>
</dbReference>
<dbReference type="GO" id="GO:0042981">
    <property type="term" value="P:regulation of apoptotic process"/>
    <property type="evidence" value="ECO:0007669"/>
    <property type="project" value="InterPro"/>
</dbReference>
<dbReference type="GO" id="GO:0061702">
    <property type="term" value="C:canonical inflammasome complex"/>
    <property type="evidence" value="ECO:0007669"/>
    <property type="project" value="UniProtKB-SubCell"/>
</dbReference>
<dbReference type="SUPFAM" id="SSF47986">
    <property type="entry name" value="DEATH domain"/>
    <property type="match status" value="1"/>
</dbReference>
<comment type="caution">
    <text evidence="10">The sequence shown here is derived from an EMBL/GenBank/DDBJ whole genome shotgun (WGS) entry which is preliminary data.</text>
</comment>
<dbReference type="Pfam" id="PF13553">
    <property type="entry name" value="FIIND"/>
    <property type="match status" value="1"/>
</dbReference>
<dbReference type="SUPFAM" id="SSF52047">
    <property type="entry name" value="RNI-like"/>
    <property type="match status" value="1"/>
</dbReference>
<evidence type="ECO:0000256" key="4">
    <source>
        <dbReference type="ARBA" id="ARBA00022670"/>
    </source>
</evidence>
<comment type="subcellular location">
    <subcellularLocation>
        <location evidence="1">Inflammasome</location>
    </subcellularLocation>
</comment>
<dbReference type="InterPro" id="IPR011029">
    <property type="entry name" value="DEATH-like_dom_sf"/>
</dbReference>